<dbReference type="InterPro" id="IPR036390">
    <property type="entry name" value="WH_DNA-bd_sf"/>
</dbReference>
<dbReference type="PROSITE" id="PS50931">
    <property type="entry name" value="HTH_LYSR"/>
    <property type="match status" value="1"/>
</dbReference>
<dbReference type="SUPFAM" id="SSF53850">
    <property type="entry name" value="Periplasmic binding protein-like II"/>
    <property type="match status" value="1"/>
</dbReference>
<dbReference type="PANTHER" id="PTHR30419:SF31">
    <property type="entry name" value="BLR3139 PROTEIN"/>
    <property type="match status" value="1"/>
</dbReference>
<sequence length="301" mass="31969">MMEVAMELRHLEYFLACCDQGTFTAAARSLNVVQSAVSTGVARLERELGERLFDRTPTVLVLTDAGRAVVGPARAALRARADVFDAIAGVRGEISGEVAVGALVNIVSIDLAEALAELHRRHPGITIAMRQNPRGTSGNIVGIRAGTLDLAFLGAYPEHVPGIAVYRLAAEPLVLVCSPDHHLAQAGSFATADLTEERVIDYPPGWGTRAVVDQEVPVRRTVIEVADQFFGMSLAVKGFGVTLVPLGVAREQSGVPIVPCSDKQLVWEISIAHSSTRTPSRAARAVLDSVLELARPAAVGK</sequence>
<dbReference type="Gene3D" id="3.40.190.290">
    <property type="match status" value="1"/>
</dbReference>
<protein>
    <submittedName>
        <fullName evidence="6">Putative LysR family transcriptional regulator</fullName>
    </submittedName>
</protein>
<evidence type="ECO:0000256" key="1">
    <source>
        <dbReference type="ARBA" id="ARBA00009437"/>
    </source>
</evidence>
<accession>K6V9R2</accession>
<organism evidence="6 7">
    <name type="scientific">Gordonia rhizosphera NBRC 16068</name>
    <dbReference type="NCBI Taxonomy" id="1108045"/>
    <lineage>
        <taxon>Bacteria</taxon>
        <taxon>Bacillati</taxon>
        <taxon>Actinomycetota</taxon>
        <taxon>Actinomycetes</taxon>
        <taxon>Mycobacteriales</taxon>
        <taxon>Gordoniaceae</taxon>
        <taxon>Gordonia</taxon>
    </lineage>
</organism>
<reference evidence="6 7" key="1">
    <citation type="submission" date="2012-08" db="EMBL/GenBank/DDBJ databases">
        <title>Whole genome shotgun sequence of Gordonia rhizosphera NBRC 16068.</title>
        <authorList>
            <person name="Takarada H."/>
            <person name="Isaki S."/>
            <person name="Hosoyama A."/>
            <person name="Tsuchikane K."/>
            <person name="Katsumata H."/>
            <person name="Baba S."/>
            <person name="Ohji S."/>
            <person name="Yamazaki S."/>
            <person name="Fujita N."/>
        </authorList>
    </citation>
    <scope>NUCLEOTIDE SEQUENCE [LARGE SCALE GENOMIC DNA]</scope>
    <source>
        <strain evidence="6 7">NBRC 16068</strain>
    </source>
</reference>
<evidence type="ECO:0000313" key="6">
    <source>
        <dbReference type="EMBL" id="GAB92948.1"/>
    </source>
</evidence>
<dbReference type="InterPro" id="IPR005119">
    <property type="entry name" value="LysR_subst-bd"/>
</dbReference>
<dbReference type="Pfam" id="PF00126">
    <property type="entry name" value="HTH_1"/>
    <property type="match status" value="1"/>
</dbReference>
<feature type="domain" description="HTH lysR-type" evidence="5">
    <location>
        <begin position="6"/>
        <end position="63"/>
    </location>
</feature>
<dbReference type="STRING" id="1108045.GORHZ_197_01050"/>
<dbReference type="EMBL" id="BAHC01000197">
    <property type="protein sequence ID" value="GAB92948.1"/>
    <property type="molecule type" value="Genomic_DNA"/>
</dbReference>
<evidence type="ECO:0000256" key="3">
    <source>
        <dbReference type="ARBA" id="ARBA00023125"/>
    </source>
</evidence>
<name>K6V9R2_9ACTN</name>
<evidence type="ECO:0000256" key="4">
    <source>
        <dbReference type="ARBA" id="ARBA00023163"/>
    </source>
</evidence>
<evidence type="ECO:0000313" key="7">
    <source>
        <dbReference type="Proteomes" id="UP000008363"/>
    </source>
</evidence>
<dbReference type="InterPro" id="IPR000847">
    <property type="entry name" value="LysR_HTH_N"/>
</dbReference>
<dbReference type="InterPro" id="IPR036388">
    <property type="entry name" value="WH-like_DNA-bd_sf"/>
</dbReference>
<dbReference type="GO" id="GO:0003677">
    <property type="term" value="F:DNA binding"/>
    <property type="evidence" value="ECO:0007669"/>
    <property type="project" value="UniProtKB-KW"/>
</dbReference>
<evidence type="ECO:0000256" key="2">
    <source>
        <dbReference type="ARBA" id="ARBA00023015"/>
    </source>
</evidence>
<dbReference type="GO" id="GO:0003700">
    <property type="term" value="F:DNA-binding transcription factor activity"/>
    <property type="evidence" value="ECO:0007669"/>
    <property type="project" value="InterPro"/>
</dbReference>
<keyword evidence="3" id="KW-0238">DNA-binding</keyword>
<dbReference type="InterPro" id="IPR050950">
    <property type="entry name" value="HTH-type_LysR_regulators"/>
</dbReference>
<keyword evidence="2" id="KW-0805">Transcription regulation</keyword>
<keyword evidence="4" id="KW-0804">Transcription</keyword>
<evidence type="ECO:0000259" key="5">
    <source>
        <dbReference type="PROSITE" id="PS50931"/>
    </source>
</evidence>
<dbReference type="PRINTS" id="PR00039">
    <property type="entry name" value="HTHLYSR"/>
</dbReference>
<proteinExistence type="inferred from homology"/>
<dbReference type="AlphaFoldDB" id="K6V9R2"/>
<dbReference type="SUPFAM" id="SSF46785">
    <property type="entry name" value="Winged helix' DNA-binding domain"/>
    <property type="match status" value="1"/>
</dbReference>
<dbReference type="Gene3D" id="1.10.10.10">
    <property type="entry name" value="Winged helix-like DNA-binding domain superfamily/Winged helix DNA-binding domain"/>
    <property type="match status" value="1"/>
</dbReference>
<comment type="caution">
    <text evidence="6">The sequence shown here is derived from an EMBL/GenBank/DDBJ whole genome shotgun (WGS) entry which is preliminary data.</text>
</comment>
<dbReference type="GO" id="GO:0005829">
    <property type="term" value="C:cytosol"/>
    <property type="evidence" value="ECO:0007669"/>
    <property type="project" value="TreeGrafter"/>
</dbReference>
<dbReference type="Proteomes" id="UP000008363">
    <property type="component" value="Unassembled WGS sequence"/>
</dbReference>
<keyword evidence="7" id="KW-1185">Reference proteome</keyword>
<dbReference type="eggNOG" id="COG0583">
    <property type="taxonomic scope" value="Bacteria"/>
</dbReference>
<dbReference type="PANTHER" id="PTHR30419">
    <property type="entry name" value="HTH-TYPE TRANSCRIPTIONAL REGULATOR YBHD"/>
    <property type="match status" value="1"/>
</dbReference>
<dbReference type="Pfam" id="PF03466">
    <property type="entry name" value="LysR_substrate"/>
    <property type="match status" value="1"/>
</dbReference>
<gene>
    <name evidence="6" type="ORF">GORHZ_197_01050</name>
</gene>
<comment type="similarity">
    <text evidence="1">Belongs to the LysR transcriptional regulatory family.</text>
</comment>
<dbReference type="FunFam" id="1.10.10.10:FF:000001">
    <property type="entry name" value="LysR family transcriptional regulator"/>
    <property type="match status" value="1"/>
</dbReference>